<evidence type="ECO:0000313" key="1">
    <source>
        <dbReference type="EMBL" id="CAJ0565073.1"/>
    </source>
</evidence>
<keyword evidence="2" id="KW-1185">Reference proteome</keyword>
<reference evidence="1" key="1">
    <citation type="submission" date="2023-06" db="EMBL/GenBank/DDBJ databases">
        <authorList>
            <person name="Delattre M."/>
        </authorList>
    </citation>
    <scope>NUCLEOTIDE SEQUENCE</scope>
    <source>
        <strain evidence="1">AF72</strain>
    </source>
</reference>
<proteinExistence type="predicted"/>
<accession>A0AA36FS74</accession>
<dbReference type="EMBL" id="CATQJA010000957">
    <property type="protein sequence ID" value="CAJ0565073.1"/>
    <property type="molecule type" value="Genomic_DNA"/>
</dbReference>
<organism evidence="1 2">
    <name type="scientific">Mesorhabditis spiculigera</name>
    <dbReference type="NCBI Taxonomy" id="96644"/>
    <lineage>
        <taxon>Eukaryota</taxon>
        <taxon>Metazoa</taxon>
        <taxon>Ecdysozoa</taxon>
        <taxon>Nematoda</taxon>
        <taxon>Chromadorea</taxon>
        <taxon>Rhabditida</taxon>
        <taxon>Rhabditina</taxon>
        <taxon>Rhabditomorpha</taxon>
        <taxon>Rhabditoidea</taxon>
        <taxon>Rhabditidae</taxon>
        <taxon>Mesorhabditinae</taxon>
        <taxon>Mesorhabditis</taxon>
    </lineage>
</organism>
<dbReference type="Proteomes" id="UP001177023">
    <property type="component" value="Unassembled WGS sequence"/>
</dbReference>
<evidence type="ECO:0000313" key="2">
    <source>
        <dbReference type="Proteomes" id="UP001177023"/>
    </source>
</evidence>
<name>A0AA36FS74_9BILA</name>
<sequence length="124" mass="14495">MQTKRKPEVSDIHLSWKNWTGKKNYYVAILYADDRSSELSHRPKSNFELNGLSKEKALEAPNSRQKVRRFRVIYALMSRFVNPGKGNQDSIESGDFWQRYDILRSDSRSGCDAGRQRRKVVMPN</sequence>
<protein>
    <submittedName>
        <fullName evidence="1">Uncharacterized protein</fullName>
    </submittedName>
</protein>
<gene>
    <name evidence="1" type="ORF">MSPICULIGERA_LOCUS3733</name>
</gene>
<feature type="non-terminal residue" evidence="1">
    <location>
        <position position="124"/>
    </location>
</feature>
<comment type="caution">
    <text evidence="1">The sequence shown here is derived from an EMBL/GenBank/DDBJ whole genome shotgun (WGS) entry which is preliminary data.</text>
</comment>
<dbReference type="AlphaFoldDB" id="A0AA36FS74"/>